<evidence type="ECO:0000256" key="4">
    <source>
        <dbReference type="ARBA" id="ARBA00022989"/>
    </source>
</evidence>
<protein>
    <submittedName>
        <fullName evidence="8">TrbI/VirB10 family protein</fullName>
    </submittedName>
</protein>
<feature type="compositionally biased region" description="Basic residues" evidence="6">
    <location>
        <begin position="30"/>
        <end position="39"/>
    </location>
</feature>
<feature type="compositionally biased region" description="Basic and acidic residues" evidence="6">
    <location>
        <begin position="67"/>
        <end position="77"/>
    </location>
</feature>
<feature type="compositionally biased region" description="Basic and acidic residues" evidence="6">
    <location>
        <begin position="14"/>
        <end position="27"/>
    </location>
</feature>
<dbReference type="Proteomes" id="UP000886059">
    <property type="component" value="Unassembled WGS sequence"/>
</dbReference>
<dbReference type="Pfam" id="PF03743">
    <property type="entry name" value="TrbI"/>
    <property type="match status" value="1"/>
</dbReference>
<name>A0A7C5HG49_9CHLB</name>
<feature type="transmembrane region" description="Helical" evidence="7">
    <location>
        <begin position="42"/>
        <end position="62"/>
    </location>
</feature>
<feature type="region of interest" description="Disordered" evidence="6">
    <location>
        <begin position="64"/>
        <end position="116"/>
    </location>
</feature>
<evidence type="ECO:0000256" key="1">
    <source>
        <dbReference type="ARBA" id="ARBA00004167"/>
    </source>
</evidence>
<comment type="caution">
    <text evidence="8">The sequence shown here is derived from an EMBL/GenBank/DDBJ whole genome shotgun (WGS) entry which is preliminary data.</text>
</comment>
<evidence type="ECO:0000256" key="7">
    <source>
        <dbReference type="SAM" id="Phobius"/>
    </source>
</evidence>
<dbReference type="AlphaFoldDB" id="A0A7C5HG49"/>
<comment type="similarity">
    <text evidence="2">Belongs to the TrbI/VirB10 family.</text>
</comment>
<dbReference type="CDD" id="cd16429">
    <property type="entry name" value="VirB10"/>
    <property type="match status" value="1"/>
</dbReference>
<dbReference type="GO" id="GO:0016020">
    <property type="term" value="C:membrane"/>
    <property type="evidence" value="ECO:0007669"/>
    <property type="project" value="UniProtKB-SubCell"/>
</dbReference>
<accession>A0A7C5HG49</accession>
<comment type="subcellular location">
    <subcellularLocation>
        <location evidence="1">Membrane</location>
        <topology evidence="1">Single-pass membrane protein</topology>
    </subcellularLocation>
</comment>
<dbReference type="InterPro" id="IPR005498">
    <property type="entry name" value="T4SS_VirB10/TraB/TrbI"/>
</dbReference>
<dbReference type="EMBL" id="DRSK01000276">
    <property type="protein sequence ID" value="HHE08196.1"/>
    <property type="molecule type" value="Genomic_DNA"/>
</dbReference>
<proteinExistence type="inferred from homology"/>
<keyword evidence="4 7" id="KW-1133">Transmembrane helix</keyword>
<evidence type="ECO:0000313" key="8">
    <source>
        <dbReference type="EMBL" id="HHE08196.1"/>
    </source>
</evidence>
<evidence type="ECO:0000256" key="5">
    <source>
        <dbReference type="ARBA" id="ARBA00023136"/>
    </source>
</evidence>
<feature type="region of interest" description="Disordered" evidence="6">
    <location>
        <begin position="1"/>
        <end position="39"/>
    </location>
</feature>
<keyword evidence="5 7" id="KW-0472">Membrane</keyword>
<gene>
    <name evidence="8" type="ORF">ENL01_04925</name>
</gene>
<evidence type="ECO:0000256" key="6">
    <source>
        <dbReference type="SAM" id="MobiDB-lite"/>
    </source>
</evidence>
<organism evidence="8">
    <name type="scientific">Chlorobaculum parvum</name>
    <dbReference type="NCBI Taxonomy" id="274539"/>
    <lineage>
        <taxon>Bacteria</taxon>
        <taxon>Pseudomonadati</taxon>
        <taxon>Chlorobiota</taxon>
        <taxon>Chlorobiia</taxon>
        <taxon>Chlorobiales</taxon>
        <taxon>Chlorobiaceae</taxon>
        <taxon>Chlorobaculum</taxon>
    </lineage>
</organism>
<evidence type="ECO:0000256" key="2">
    <source>
        <dbReference type="ARBA" id="ARBA00010265"/>
    </source>
</evidence>
<dbReference type="InterPro" id="IPR042217">
    <property type="entry name" value="T4SS_VirB10/TrbI"/>
</dbReference>
<reference evidence="8" key="1">
    <citation type="journal article" date="2020" name="mSystems">
        <title>Genome- and Community-Level Interaction Insights into Carbon Utilization and Element Cycling Functions of Hydrothermarchaeota in Hydrothermal Sediment.</title>
        <authorList>
            <person name="Zhou Z."/>
            <person name="Liu Y."/>
            <person name="Xu W."/>
            <person name="Pan J."/>
            <person name="Luo Z.H."/>
            <person name="Li M."/>
        </authorList>
    </citation>
    <scope>NUCLEOTIDE SEQUENCE [LARGE SCALE GENOMIC DNA]</scope>
    <source>
        <strain evidence="8">HyVt-628</strain>
    </source>
</reference>
<sequence length="419" mass="44530">MQTDKPEPQPQEPIDPHSSKIPADDPRLQLPKKKSRTLKKGPVVAISATLTGMIAAALVLALQPQHKSTEQDGKTGETEAVAQPTIPDVVRQAPDERSPVSIPDTSITASVPDDVPQLGRPLPGDLGHAMVHSPNGYRAGTMQSAPPDPAEQERLAAIASSPFFGGASTPISTPASGGIAGLQASAPPAPGTAPYGRDQNNQARKNDFFESVGGDGKEYLSKSVRKPVSRYEVKAGAIIPAILVTGLNSDLPGNVIAMVKENVYDTVTGEYLLVPQGTRVLGLYDSMVSYGQKRVQVVWVRMIRPDGSSITLENMPGVDLAGMSGYKDKVDNHFDRLVGGALLSSILSVGATVSQGTYTNDQNMTTQQRMAASLGQDINNAGQQITRKNLDIQPTLKIRAGMTVNILVNKDMIVDPYKN</sequence>
<keyword evidence="3 7" id="KW-0812">Transmembrane</keyword>
<evidence type="ECO:0000256" key="3">
    <source>
        <dbReference type="ARBA" id="ARBA00022692"/>
    </source>
</evidence>
<dbReference type="Gene3D" id="2.40.128.260">
    <property type="entry name" value="Type IV secretion system, VirB10/TraB/TrbI"/>
    <property type="match status" value="1"/>
</dbReference>